<evidence type="ECO:0000313" key="2">
    <source>
        <dbReference type="Proteomes" id="UP001589607"/>
    </source>
</evidence>
<proteinExistence type="predicted"/>
<reference evidence="1 2" key="1">
    <citation type="submission" date="2024-09" db="EMBL/GenBank/DDBJ databases">
        <authorList>
            <person name="Sun Q."/>
            <person name="Mori K."/>
        </authorList>
    </citation>
    <scope>NUCLEOTIDE SEQUENCE [LARGE SCALE GENOMIC DNA]</scope>
    <source>
        <strain evidence="1 2">CECT 7955</strain>
    </source>
</reference>
<dbReference type="Proteomes" id="UP001589607">
    <property type="component" value="Unassembled WGS sequence"/>
</dbReference>
<protein>
    <submittedName>
        <fullName evidence="1">Uncharacterized protein</fullName>
    </submittedName>
</protein>
<dbReference type="RefSeq" id="WP_379677482.1">
    <property type="nucleotide sequence ID" value="NZ_JBHMEY010000012.1"/>
</dbReference>
<dbReference type="EMBL" id="JBHMEY010000012">
    <property type="protein sequence ID" value="MFB9095900.1"/>
    <property type="molecule type" value="Genomic_DNA"/>
</dbReference>
<keyword evidence="2" id="KW-1185">Reference proteome</keyword>
<sequence>SILKLSGAQELSKREQKTVVGGITQEMAACLSRGCVMSSASPGIGWVRGCGGSNRIWCRLEF</sequence>
<feature type="non-terminal residue" evidence="1">
    <location>
        <position position="1"/>
    </location>
</feature>
<evidence type="ECO:0000313" key="1">
    <source>
        <dbReference type="EMBL" id="MFB9095900.1"/>
    </source>
</evidence>
<accession>A0ABV5GKJ7</accession>
<name>A0ABV5GKJ7_9FLAO</name>
<comment type="caution">
    <text evidence="1">The sequence shown here is derived from an EMBL/GenBank/DDBJ whole genome shotgun (WGS) entry which is preliminary data.</text>
</comment>
<gene>
    <name evidence="1" type="ORF">ACFFVF_05190</name>
</gene>
<organism evidence="1 2">
    <name type="scientific">Flavobacterium jumunjinense</name>
    <dbReference type="NCBI Taxonomy" id="998845"/>
    <lineage>
        <taxon>Bacteria</taxon>
        <taxon>Pseudomonadati</taxon>
        <taxon>Bacteroidota</taxon>
        <taxon>Flavobacteriia</taxon>
        <taxon>Flavobacteriales</taxon>
        <taxon>Flavobacteriaceae</taxon>
        <taxon>Flavobacterium</taxon>
    </lineage>
</organism>